<dbReference type="RefSeq" id="WP_162205450.1">
    <property type="nucleotide sequence ID" value="NZ_VIRB01000046.1"/>
</dbReference>
<gene>
    <name evidence="1" type="ORF">FMM80_07110</name>
</gene>
<sequence>MFSEKRKVRFTLLDYTKFNIETFLDKFKRYSNNSDNIIEQFLLEQCFGLDISEYVYTFIEDVIFNDKIGEENVKNKLANKITALVRELRLCKPMLSKKLVLDEVAIILKQWPQPINEPQETIIEYACSRLDQAVQIERVLIKELNFVYEGFSRCFIYALFKSLDGDWSEIDKRLCYEIKKAKGELDGKNKQEKRSEDNKMYAKLFPYIQKAMMLER</sequence>
<name>A0A9X5CC47_9FIRM</name>
<accession>A0A9X5CC47</accession>
<protein>
    <submittedName>
        <fullName evidence="1">Uncharacterized protein</fullName>
    </submittedName>
</protein>
<evidence type="ECO:0000313" key="2">
    <source>
        <dbReference type="Proteomes" id="UP000474104"/>
    </source>
</evidence>
<dbReference type="EMBL" id="VIRB01000046">
    <property type="protein sequence ID" value="NDO68466.1"/>
    <property type="molecule type" value="Genomic_DNA"/>
</dbReference>
<dbReference type="AlphaFoldDB" id="A0A9X5CC47"/>
<reference evidence="1 2" key="1">
    <citation type="submission" date="2019-07" db="EMBL/GenBank/DDBJ databases">
        <title>Draft genome sequences of 15 bacterial species constituting the stable defined intestinal microbiota of the GM15 gnotobiotic mouse model.</title>
        <authorList>
            <person name="Elie C."/>
            <person name="Mathieu A."/>
            <person name="Saliou A."/>
            <person name="Darnaud M."/>
            <person name="Leulier F."/>
            <person name="Tamellini A."/>
        </authorList>
    </citation>
    <scope>NUCLEOTIDE SEQUENCE [LARGE SCALE GENOMIC DNA]</scope>
    <source>
        <strain evidence="2">ASF 502</strain>
    </source>
</reference>
<organism evidence="1 2">
    <name type="scientific">Schaedlerella arabinosiphila</name>
    <dbReference type="NCBI Taxonomy" id="2044587"/>
    <lineage>
        <taxon>Bacteria</taxon>
        <taxon>Bacillati</taxon>
        <taxon>Bacillota</taxon>
        <taxon>Clostridia</taxon>
        <taxon>Lachnospirales</taxon>
        <taxon>Lachnospiraceae</taxon>
        <taxon>Schaedlerella</taxon>
    </lineage>
</organism>
<proteinExistence type="predicted"/>
<dbReference type="Proteomes" id="UP000474104">
    <property type="component" value="Unassembled WGS sequence"/>
</dbReference>
<comment type="caution">
    <text evidence="1">The sequence shown here is derived from an EMBL/GenBank/DDBJ whole genome shotgun (WGS) entry which is preliminary data.</text>
</comment>
<evidence type="ECO:0000313" key="1">
    <source>
        <dbReference type="EMBL" id="NDO68466.1"/>
    </source>
</evidence>